<evidence type="ECO:0000259" key="7">
    <source>
        <dbReference type="PROSITE" id="PS50835"/>
    </source>
</evidence>
<dbReference type="PROSITE" id="PS50835">
    <property type="entry name" value="IG_LIKE"/>
    <property type="match status" value="1"/>
</dbReference>
<evidence type="ECO:0000256" key="5">
    <source>
        <dbReference type="ARBA" id="ARBA00023180"/>
    </source>
</evidence>
<dbReference type="Gene3D" id="3.80.10.10">
    <property type="entry name" value="Ribonuclease Inhibitor"/>
    <property type="match status" value="2"/>
</dbReference>
<dbReference type="InterPro" id="IPR001611">
    <property type="entry name" value="Leu-rich_rpt"/>
</dbReference>
<feature type="non-terminal residue" evidence="8">
    <location>
        <position position="360"/>
    </location>
</feature>
<dbReference type="CDD" id="cd00096">
    <property type="entry name" value="Ig"/>
    <property type="match status" value="1"/>
</dbReference>
<accession>A0AAW0WED8</accession>
<dbReference type="AlphaFoldDB" id="A0AAW0WED8"/>
<evidence type="ECO:0000256" key="1">
    <source>
        <dbReference type="ARBA" id="ARBA00022614"/>
    </source>
</evidence>
<dbReference type="PANTHER" id="PTHR24366">
    <property type="entry name" value="IG(IMMUNOGLOBULIN) AND LRR(LEUCINE RICH REPEAT) DOMAINS"/>
    <property type="match status" value="1"/>
</dbReference>
<evidence type="ECO:0000256" key="2">
    <source>
        <dbReference type="ARBA" id="ARBA00022729"/>
    </source>
</evidence>
<dbReference type="SUPFAM" id="SSF52058">
    <property type="entry name" value="L domain-like"/>
    <property type="match status" value="1"/>
</dbReference>
<keyword evidence="9" id="KW-1185">Reference proteome</keyword>
<dbReference type="PANTHER" id="PTHR24366:SF136">
    <property type="entry name" value="KEKKON 1, ISOFORM B"/>
    <property type="match status" value="1"/>
</dbReference>
<dbReference type="InterPro" id="IPR007110">
    <property type="entry name" value="Ig-like_dom"/>
</dbReference>
<keyword evidence="1" id="KW-0433">Leucine-rich repeat</keyword>
<dbReference type="InterPro" id="IPR013098">
    <property type="entry name" value="Ig_I-set"/>
</dbReference>
<dbReference type="Proteomes" id="UP001445076">
    <property type="component" value="Unassembled WGS sequence"/>
</dbReference>
<evidence type="ECO:0000256" key="3">
    <source>
        <dbReference type="ARBA" id="ARBA00022737"/>
    </source>
</evidence>
<feature type="signal peptide" evidence="6">
    <location>
        <begin position="1"/>
        <end position="23"/>
    </location>
</feature>
<proteinExistence type="predicted"/>
<dbReference type="SMART" id="SM00408">
    <property type="entry name" value="IGc2"/>
    <property type="match status" value="1"/>
</dbReference>
<dbReference type="Pfam" id="PF07679">
    <property type="entry name" value="I-set"/>
    <property type="match status" value="1"/>
</dbReference>
<keyword evidence="2 6" id="KW-0732">Signal</keyword>
<dbReference type="InterPro" id="IPR003591">
    <property type="entry name" value="Leu-rich_rpt_typical-subtyp"/>
</dbReference>
<evidence type="ECO:0000313" key="8">
    <source>
        <dbReference type="EMBL" id="KAK8725391.1"/>
    </source>
</evidence>
<dbReference type="Pfam" id="PF13855">
    <property type="entry name" value="LRR_8"/>
    <property type="match status" value="1"/>
</dbReference>
<feature type="domain" description="Ig-like" evidence="7">
    <location>
        <begin position="264"/>
        <end position="360"/>
    </location>
</feature>
<dbReference type="SMART" id="SM00409">
    <property type="entry name" value="IG"/>
    <property type="match status" value="1"/>
</dbReference>
<feature type="chain" id="PRO_5043463465" description="Ig-like domain-containing protein" evidence="6">
    <location>
        <begin position="24"/>
        <end position="360"/>
    </location>
</feature>
<dbReference type="Gene3D" id="2.60.40.10">
    <property type="entry name" value="Immunoglobulins"/>
    <property type="match status" value="1"/>
</dbReference>
<dbReference type="InterPro" id="IPR003599">
    <property type="entry name" value="Ig_sub"/>
</dbReference>
<dbReference type="InterPro" id="IPR036179">
    <property type="entry name" value="Ig-like_dom_sf"/>
</dbReference>
<dbReference type="Pfam" id="PF00560">
    <property type="entry name" value="LRR_1"/>
    <property type="match status" value="1"/>
</dbReference>
<evidence type="ECO:0000256" key="6">
    <source>
        <dbReference type="SAM" id="SignalP"/>
    </source>
</evidence>
<keyword evidence="5" id="KW-0325">Glycoprotein</keyword>
<organism evidence="8 9">
    <name type="scientific">Cherax quadricarinatus</name>
    <name type="common">Australian red claw crayfish</name>
    <dbReference type="NCBI Taxonomy" id="27406"/>
    <lineage>
        <taxon>Eukaryota</taxon>
        <taxon>Metazoa</taxon>
        <taxon>Ecdysozoa</taxon>
        <taxon>Arthropoda</taxon>
        <taxon>Crustacea</taxon>
        <taxon>Multicrustacea</taxon>
        <taxon>Malacostraca</taxon>
        <taxon>Eumalacostraca</taxon>
        <taxon>Eucarida</taxon>
        <taxon>Decapoda</taxon>
        <taxon>Pleocyemata</taxon>
        <taxon>Astacidea</taxon>
        <taxon>Parastacoidea</taxon>
        <taxon>Parastacidae</taxon>
        <taxon>Cherax</taxon>
    </lineage>
</organism>
<keyword evidence="3" id="KW-0677">Repeat</keyword>
<evidence type="ECO:0000313" key="9">
    <source>
        <dbReference type="Proteomes" id="UP001445076"/>
    </source>
</evidence>
<dbReference type="SUPFAM" id="SSF48726">
    <property type="entry name" value="Immunoglobulin"/>
    <property type="match status" value="1"/>
</dbReference>
<reference evidence="8 9" key="1">
    <citation type="journal article" date="2024" name="BMC Genomics">
        <title>Genome assembly of redclaw crayfish (Cherax quadricarinatus) provides insights into its immune adaptation and hypoxia tolerance.</title>
        <authorList>
            <person name="Liu Z."/>
            <person name="Zheng J."/>
            <person name="Li H."/>
            <person name="Fang K."/>
            <person name="Wang S."/>
            <person name="He J."/>
            <person name="Zhou D."/>
            <person name="Weng S."/>
            <person name="Chi M."/>
            <person name="Gu Z."/>
            <person name="He J."/>
            <person name="Li F."/>
            <person name="Wang M."/>
        </authorList>
    </citation>
    <scope>NUCLEOTIDE SEQUENCE [LARGE SCALE GENOMIC DNA]</scope>
    <source>
        <strain evidence="8">ZL_2023a</strain>
    </source>
</reference>
<dbReference type="SMART" id="SM00369">
    <property type="entry name" value="LRR_TYP"/>
    <property type="match status" value="6"/>
</dbReference>
<name>A0AAW0WED8_CHEQU</name>
<dbReference type="InterPro" id="IPR032675">
    <property type="entry name" value="LRR_dom_sf"/>
</dbReference>
<dbReference type="PROSITE" id="PS51450">
    <property type="entry name" value="LRR"/>
    <property type="match status" value="1"/>
</dbReference>
<keyword evidence="4" id="KW-1015">Disulfide bond</keyword>
<sequence length="360" mass="38976">MASPWCNVGRVLVVVLLLRLALATSCPSVCACRWKNGKEAVECKNQGLASVPAGVHPDTQVLDLSGNNLQTLPRHAFKRAGLINLQKIYLRDCKIGQVDPTAFFQLSNLVELDLSENLLTEVPSLAFSHIQALRDLQLRGNRLRKIRSDSFAHTPSLVRLDLSYSGIRSVAASAFQSLSLMEKLEIQGNQLSELPVAAVKSLERVHGLEVHDNPWLCDCRALPLWQLLEVKRVPHPVSPSCTSPTRVKGSTFHSLTEEDFACPPQILPVGRMVEGVAGENATIACPVGGQPPPQVMWFKGEAPVVNGSVIGLGPQRLYVITEGNRNLVSRLVITGAQETDSGTLRCVAINSAGSATANFT</sequence>
<dbReference type="SMART" id="SM00082">
    <property type="entry name" value="LRRCT"/>
    <property type="match status" value="1"/>
</dbReference>
<protein>
    <recommendedName>
        <fullName evidence="7">Ig-like domain-containing protein</fullName>
    </recommendedName>
</protein>
<dbReference type="EMBL" id="JARKIK010000083">
    <property type="protein sequence ID" value="KAK8725391.1"/>
    <property type="molecule type" value="Genomic_DNA"/>
</dbReference>
<comment type="caution">
    <text evidence="8">The sequence shown here is derived from an EMBL/GenBank/DDBJ whole genome shotgun (WGS) entry which is preliminary data.</text>
</comment>
<dbReference type="FunFam" id="3.80.10.10:FF:000082">
    <property type="entry name" value="Leucine-rich repeat-containing 24"/>
    <property type="match status" value="1"/>
</dbReference>
<gene>
    <name evidence="8" type="ORF">OTU49_010838</name>
</gene>
<evidence type="ECO:0000256" key="4">
    <source>
        <dbReference type="ARBA" id="ARBA00023157"/>
    </source>
</evidence>
<dbReference type="InterPro" id="IPR000483">
    <property type="entry name" value="Cys-rich_flank_reg_C"/>
</dbReference>
<dbReference type="InterPro" id="IPR003598">
    <property type="entry name" value="Ig_sub2"/>
</dbReference>
<dbReference type="InterPro" id="IPR013783">
    <property type="entry name" value="Ig-like_fold"/>
</dbReference>